<dbReference type="InterPro" id="IPR034197">
    <property type="entry name" value="Peptidases_S8_3"/>
</dbReference>
<keyword evidence="17" id="KW-1185">Reference proteome</keyword>
<evidence type="ECO:0000259" key="15">
    <source>
        <dbReference type="Pfam" id="PF17766"/>
    </source>
</evidence>
<evidence type="ECO:0000256" key="11">
    <source>
        <dbReference type="SAM" id="SignalP"/>
    </source>
</evidence>
<evidence type="ECO:0000256" key="2">
    <source>
        <dbReference type="ARBA" id="ARBA00011073"/>
    </source>
</evidence>
<evidence type="ECO:0000256" key="1">
    <source>
        <dbReference type="ARBA" id="ARBA00004613"/>
    </source>
</evidence>
<feature type="domain" description="PA" evidence="13">
    <location>
        <begin position="478"/>
        <end position="544"/>
    </location>
</feature>
<feature type="active site" description="Charge relay system" evidence="9">
    <location>
        <position position="636"/>
    </location>
</feature>
<keyword evidence="4 9" id="KW-0645">Protease</keyword>
<evidence type="ECO:0000259" key="13">
    <source>
        <dbReference type="Pfam" id="PF02225"/>
    </source>
</evidence>
<comment type="subcellular location">
    <subcellularLocation>
        <location evidence="1">Secreted</location>
    </subcellularLocation>
</comment>
<dbReference type="InterPro" id="IPR015500">
    <property type="entry name" value="Peptidase_S8_subtilisin-rel"/>
</dbReference>
<dbReference type="PROSITE" id="PS00138">
    <property type="entry name" value="SUBTILASE_SER"/>
    <property type="match status" value="1"/>
</dbReference>
<evidence type="ECO:0000256" key="5">
    <source>
        <dbReference type="ARBA" id="ARBA00022729"/>
    </source>
</evidence>
<evidence type="ECO:0000256" key="3">
    <source>
        <dbReference type="ARBA" id="ARBA00022525"/>
    </source>
</evidence>
<reference evidence="16 17" key="1">
    <citation type="submission" date="2024-09" db="EMBL/GenBank/DDBJ databases">
        <title>Novel species of the genus Pelomonas and Roseateles isolated from streams.</title>
        <authorList>
            <person name="Lu H."/>
        </authorList>
    </citation>
    <scope>NUCLEOTIDE SEQUENCE [LARGE SCALE GENOMIC DNA]</scope>
    <source>
        <strain evidence="16 17">DC23W</strain>
    </source>
</reference>
<dbReference type="Pfam" id="PF17766">
    <property type="entry name" value="fn3_6"/>
    <property type="match status" value="1"/>
</dbReference>
<dbReference type="PROSITE" id="PS51892">
    <property type="entry name" value="SUBTILASE"/>
    <property type="match status" value="1"/>
</dbReference>
<dbReference type="PRINTS" id="PR00723">
    <property type="entry name" value="SUBTILISIN"/>
</dbReference>
<dbReference type="InterPro" id="IPR000209">
    <property type="entry name" value="Peptidase_S8/S53_dom"/>
</dbReference>
<dbReference type="EMBL" id="JBIGHY010000003">
    <property type="protein sequence ID" value="MFG6414192.1"/>
    <property type="molecule type" value="Genomic_DNA"/>
</dbReference>
<dbReference type="Gene3D" id="3.30.70.80">
    <property type="entry name" value="Peptidase S8 propeptide/proteinase inhibitor I9"/>
    <property type="match status" value="1"/>
</dbReference>
<keyword evidence="5 11" id="KW-0732">Signal</keyword>
<dbReference type="Pfam" id="PF05922">
    <property type="entry name" value="Inhibitor_I9"/>
    <property type="match status" value="1"/>
</dbReference>
<dbReference type="InterPro" id="IPR023827">
    <property type="entry name" value="Peptidase_S8_Asp-AS"/>
</dbReference>
<gene>
    <name evidence="16" type="ORF">ACG02S_09805</name>
</gene>
<sequence>MMKRTQAQWAVMAMLAGMTAAAAAQEARNPYIVQLMDAPTASYSGGVAGLAATKPAPGSRLNVSAQNVQNYISYIESRQDKVLADVSSAPVLHRYTLAFNGFAAMLTDAEVRKLKNDPTVANIEADVPRELDTNYTPAMLGLNAPGGLWSQLGGQTAAGEDIVIGVIDSGVWPENPSFADKVDAQGRATHDASGTLAYGPPPAGWNGTCETGPAFTADHCNNKLIGARFIGTTFLQQIALSGQSLHPAEFLSPRDNGGHGTHTASTAGGNGNVTSIMDNGTVPVPGISGMAPRARLAVYKICFTRSNPATTVPDPRWPNYQNGCYGSDAIKAIEWAIHDGVNVLNYSISGSTTNIADTTDVAFKAAVDAGIFVASSAGNSGPGNTVAHLAPWMTTVGNATHDRLFTGDVVLGNGTTVAGASSNPGTASAPLIRAVDAGVSGLSAGDTSLLAQCFGTADANAAINQPGVGVISWTTKALLDPAKVAGKIVVCDRGNNVLVNKSANAKAAGAAGVVIANVPAFANTIINQAHTLSTVHVTTANGDVIKSYIASNPAGTASLGNLQAIQDTTVAAPAMSDSSSRGPNQGNLNLLKPDIAAPGSAILAAYTPDYTIAEHDAMIATGQVGRPNYALLSGTSMSSPHIAGIAALLMHKYPSWSPAAIRSAMMTSTKSVFNTLTGVQQGALPWGQGAGFVQPNGAANPGLVYDITTQDYNKFLCGVGAAGVAGPGTLQPAINCATTGSLTATDLNLPSYHVSSVLGTHVFNRKVTNVSGVPSTYTGTATIPGFNAEVIPSSLTLAPGETKAFQVKLTRTTATNNAWNFGQVVLNDGTHLVRSPLVARANLLTAPAALSSAAVTGNKVFPLGTGFDGAMGAIKGFKASTVSSRTTTGINQGSTAAVTAACNAATPGANTGAVTRTDVVVPAGTMVARFAIYSQDTSGYAAGQYDDLDLLLVNSAGTALALSGNSGSDEWVQLSTPAAGTYRVCVIAYQNAAGATSTAHKLHQWVVAPNDTVGNFTVALPSRAYAGRTASAGMSWSNLTPGQRYFGMASYTVGGNAAGASTTIAVEPGALPVAAASITVGKGAALSE</sequence>
<dbReference type="Pfam" id="PF00082">
    <property type="entry name" value="Peptidase_S8"/>
    <property type="match status" value="1"/>
</dbReference>
<evidence type="ECO:0000256" key="4">
    <source>
        <dbReference type="ARBA" id="ARBA00022670"/>
    </source>
</evidence>
<dbReference type="Proteomes" id="UP001606300">
    <property type="component" value="Unassembled WGS sequence"/>
</dbReference>
<evidence type="ECO:0000313" key="17">
    <source>
        <dbReference type="Proteomes" id="UP001606300"/>
    </source>
</evidence>
<dbReference type="Gene3D" id="2.60.40.2310">
    <property type="match status" value="1"/>
</dbReference>
<dbReference type="InterPro" id="IPR046450">
    <property type="entry name" value="PA_dom_sf"/>
</dbReference>
<name>A0ABW7EL27_9BURK</name>
<comment type="caution">
    <text evidence="16">The sequence shown here is derived from an EMBL/GenBank/DDBJ whole genome shotgun (WGS) entry which is preliminary data.</text>
</comment>
<evidence type="ECO:0000259" key="14">
    <source>
        <dbReference type="Pfam" id="PF05922"/>
    </source>
</evidence>
<dbReference type="CDD" id="cd02120">
    <property type="entry name" value="PA_subtilisin_like"/>
    <property type="match status" value="1"/>
</dbReference>
<evidence type="ECO:0000259" key="12">
    <source>
        <dbReference type="Pfam" id="PF00082"/>
    </source>
</evidence>
<feature type="active site" description="Charge relay system" evidence="9">
    <location>
        <position position="168"/>
    </location>
</feature>
<dbReference type="CDD" id="cd04852">
    <property type="entry name" value="Peptidases_S8_3"/>
    <property type="match status" value="1"/>
</dbReference>
<feature type="signal peptide" evidence="11">
    <location>
        <begin position="1"/>
        <end position="23"/>
    </location>
</feature>
<keyword evidence="8" id="KW-0325">Glycoprotein</keyword>
<accession>A0ABW7EL27</accession>
<dbReference type="InterPro" id="IPR036852">
    <property type="entry name" value="Peptidase_S8/S53_dom_sf"/>
</dbReference>
<feature type="active site" description="Charge relay system" evidence="9">
    <location>
        <position position="259"/>
    </location>
</feature>
<dbReference type="EC" id="3.4.-.-" evidence="16"/>
<dbReference type="RefSeq" id="WP_394470271.1">
    <property type="nucleotide sequence ID" value="NZ_JBIGHY010000003.1"/>
</dbReference>
<evidence type="ECO:0000313" key="16">
    <source>
        <dbReference type="EMBL" id="MFG6414192.1"/>
    </source>
</evidence>
<evidence type="ECO:0000256" key="9">
    <source>
        <dbReference type="PROSITE-ProRule" id="PRU01240"/>
    </source>
</evidence>
<dbReference type="InterPro" id="IPR045051">
    <property type="entry name" value="SBT"/>
</dbReference>
<keyword evidence="7 9" id="KW-0720">Serine protease</keyword>
<keyword evidence="3" id="KW-0964">Secreted</keyword>
<dbReference type="PANTHER" id="PTHR10795">
    <property type="entry name" value="PROPROTEIN CONVERTASE SUBTILISIN/KEXIN"/>
    <property type="match status" value="1"/>
</dbReference>
<organism evidence="16 17">
    <name type="scientific">Pelomonas dachongensis</name>
    <dbReference type="NCBI Taxonomy" id="3299029"/>
    <lineage>
        <taxon>Bacteria</taxon>
        <taxon>Pseudomonadati</taxon>
        <taxon>Pseudomonadota</taxon>
        <taxon>Betaproteobacteria</taxon>
        <taxon>Burkholderiales</taxon>
        <taxon>Sphaerotilaceae</taxon>
        <taxon>Roseateles</taxon>
    </lineage>
</organism>
<dbReference type="InterPro" id="IPR003137">
    <property type="entry name" value="PA_domain"/>
</dbReference>
<evidence type="ECO:0000256" key="7">
    <source>
        <dbReference type="ARBA" id="ARBA00022825"/>
    </source>
</evidence>
<feature type="chain" id="PRO_5046874261" evidence="11">
    <location>
        <begin position="24"/>
        <end position="1088"/>
    </location>
</feature>
<dbReference type="InterPro" id="IPR037045">
    <property type="entry name" value="S8pro/Inhibitor_I9_sf"/>
</dbReference>
<dbReference type="Gene3D" id="2.60.120.380">
    <property type="match status" value="1"/>
</dbReference>
<dbReference type="InterPro" id="IPR010259">
    <property type="entry name" value="S8pro/Inhibitor_I9"/>
</dbReference>
<dbReference type="GO" id="GO:0016787">
    <property type="term" value="F:hydrolase activity"/>
    <property type="evidence" value="ECO:0007669"/>
    <property type="project" value="UniProtKB-KW"/>
</dbReference>
<dbReference type="Gene3D" id="3.50.30.30">
    <property type="match status" value="1"/>
</dbReference>
<proteinExistence type="inferred from homology"/>
<dbReference type="InterPro" id="IPR023828">
    <property type="entry name" value="Peptidase_S8_Ser-AS"/>
</dbReference>
<dbReference type="PROSITE" id="PS00136">
    <property type="entry name" value="SUBTILASE_ASP"/>
    <property type="match status" value="1"/>
</dbReference>
<dbReference type="Gene3D" id="3.40.50.200">
    <property type="entry name" value="Peptidase S8/S53 domain"/>
    <property type="match status" value="1"/>
</dbReference>
<dbReference type="SUPFAM" id="SSF52743">
    <property type="entry name" value="Subtilisin-like"/>
    <property type="match status" value="1"/>
</dbReference>
<feature type="domain" description="Subtilisin-like protease fibronectin type-III" evidence="15">
    <location>
        <begin position="746"/>
        <end position="838"/>
    </location>
</feature>
<dbReference type="Pfam" id="PF02225">
    <property type="entry name" value="PA"/>
    <property type="match status" value="1"/>
</dbReference>
<dbReference type="InterPro" id="IPR041469">
    <property type="entry name" value="Subtilisin-like_FN3"/>
</dbReference>
<protein>
    <submittedName>
        <fullName evidence="16">S8 family peptidase</fullName>
        <ecNumber evidence="16">3.4.-.-</ecNumber>
    </submittedName>
</protein>
<comment type="similarity">
    <text evidence="2 9 10">Belongs to the peptidase S8 family.</text>
</comment>
<evidence type="ECO:0000256" key="6">
    <source>
        <dbReference type="ARBA" id="ARBA00022801"/>
    </source>
</evidence>
<keyword evidence="6 9" id="KW-0378">Hydrolase</keyword>
<evidence type="ECO:0000256" key="10">
    <source>
        <dbReference type="RuleBase" id="RU003355"/>
    </source>
</evidence>
<feature type="domain" description="Peptidase S8/S53" evidence="12">
    <location>
        <begin position="159"/>
        <end position="674"/>
    </location>
</feature>
<evidence type="ECO:0000256" key="8">
    <source>
        <dbReference type="ARBA" id="ARBA00023180"/>
    </source>
</evidence>
<feature type="domain" description="Inhibitor I9" evidence="14">
    <location>
        <begin position="31"/>
        <end position="131"/>
    </location>
</feature>
<dbReference type="SUPFAM" id="SSF52025">
    <property type="entry name" value="PA domain"/>
    <property type="match status" value="1"/>
</dbReference>